<reference evidence="2 3" key="1">
    <citation type="journal article" date="2023" name="Life. Sci Alliance">
        <title>Evolutionary insights into 3D genome organization and epigenetic landscape of Vigna mungo.</title>
        <authorList>
            <person name="Junaid A."/>
            <person name="Singh B."/>
            <person name="Bhatia S."/>
        </authorList>
    </citation>
    <scope>NUCLEOTIDE SEQUENCE [LARGE SCALE GENOMIC DNA]</scope>
    <source>
        <strain evidence="2">Urdbean</strain>
    </source>
</reference>
<accession>A0AAQ3RGV9</accession>
<feature type="chain" id="PRO_5042966904" description="GDSL esterase/lipase" evidence="1">
    <location>
        <begin position="18"/>
        <end position="130"/>
    </location>
</feature>
<evidence type="ECO:0000256" key="1">
    <source>
        <dbReference type="SAM" id="SignalP"/>
    </source>
</evidence>
<keyword evidence="3" id="KW-1185">Reference proteome</keyword>
<dbReference type="Proteomes" id="UP001374535">
    <property type="component" value="Chromosome 11"/>
</dbReference>
<proteinExistence type="predicted"/>
<protein>
    <recommendedName>
        <fullName evidence="4">GDSL esterase/lipase</fullName>
    </recommendedName>
</protein>
<keyword evidence="1" id="KW-0732">Signal</keyword>
<sequence>MFIVVAAVIGILSTVHGQHQDIANAPANENNVSDVSAFYVLGDSSVDCGDNTLFHPLLHGRLSFYPCNGSDATLLPQLLDWIHINPAILCSEWISGGGSWWSQLRVNTSYNHESRKLQLPVSQPTTTPGF</sequence>
<dbReference type="AlphaFoldDB" id="A0AAQ3RGV9"/>
<name>A0AAQ3RGV9_VIGMU</name>
<feature type="signal peptide" evidence="1">
    <location>
        <begin position="1"/>
        <end position="17"/>
    </location>
</feature>
<gene>
    <name evidence="2" type="ORF">V8G54_036724</name>
</gene>
<evidence type="ECO:0000313" key="2">
    <source>
        <dbReference type="EMBL" id="WVY91210.1"/>
    </source>
</evidence>
<dbReference type="EMBL" id="CP144690">
    <property type="protein sequence ID" value="WVY91210.1"/>
    <property type="molecule type" value="Genomic_DNA"/>
</dbReference>
<evidence type="ECO:0000313" key="3">
    <source>
        <dbReference type="Proteomes" id="UP001374535"/>
    </source>
</evidence>
<evidence type="ECO:0008006" key="4">
    <source>
        <dbReference type="Google" id="ProtNLM"/>
    </source>
</evidence>
<organism evidence="2 3">
    <name type="scientific">Vigna mungo</name>
    <name type="common">Black gram</name>
    <name type="synonym">Phaseolus mungo</name>
    <dbReference type="NCBI Taxonomy" id="3915"/>
    <lineage>
        <taxon>Eukaryota</taxon>
        <taxon>Viridiplantae</taxon>
        <taxon>Streptophyta</taxon>
        <taxon>Embryophyta</taxon>
        <taxon>Tracheophyta</taxon>
        <taxon>Spermatophyta</taxon>
        <taxon>Magnoliopsida</taxon>
        <taxon>eudicotyledons</taxon>
        <taxon>Gunneridae</taxon>
        <taxon>Pentapetalae</taxon>
        <taxon>rosids</taxon>
        <taxon>fabids</taxon>
        <taxon>Fabales</taxon>
        <taxon>Fabaceae</taxon>
        <taxon>Papilionoideae</taxon>
        <taxon>50 kb inversion clade</taxon>
        <taxon>NPAAA clade</taxon>
        <taxon>indigoferoid/millettioid clade</taxon>
        <taxon>Phaseoleae</taxon>
        <taxon>Vigna</taxon>
    </lineage>
</organism>